<sequence length="199" mass="21025">MALFLIVVSASTAFFCLFLLASAATSDPVLDGINKYRTEIAGVGALTMNPGASCMAEKFLQRYENTPCTNSTGLDTIPGEEPNYPDYPSWLSECDITTDRVKDGRVLPDCVPAGVDSNSFASVAVQNYTQSANETISSPEYTSAGVASGKNWYVVVLATNTSSGDYFQQSGSLVSVWPAPTAITIAFAVLCTLLSGSII</sequence>
<dbReference type="InterPro" id="IPR045285">
    <property type="entry name" value="At5g19230-like"/>
</dbReference>
<dbReference type="Proteomes" id="UP000825935">
    <property type="component" value="Chromosome 34"/>
</dbReference>
<protein>
    <recommendedName>
        <fullName evidence="2">Uncharacterized GPI-anchored protein At5g19230-like domain-containing protein</fullName>
    </recommendedName>
</protein>
<dbReference type="OrthoDB" id="753138at2759"/>
<dbReference type="AlphaFoldDB" id="A0A8T2QJW0"/>
<reference evidence="3" key="1">
    <citation type="submission" date="2021-08" db="EMBL/GenBank/DDBJ databases">
        <title>WGS assembly of Ceratopteris richardii.</title>
        <authorList>
            <person name="Marchant D.B."/>
            <person name="Chen G."/>
            <person name="Jenkins J."/>
            <person name="Shu S."/>
            <person name="Leebens-Mack J."/>
            <person name="Grimwood J."/>
            <person name="Schmutz J."/>
            <person name="Soltis P."/>
            <person name="Soltis D."/>
            <person name="Chen Z.-H."/>
        </authorList>
    </citation>
    <scope>NUCLEOTIDE SEQUENCE</scope>
    <source>
        <strain evidence="3">Whitten #5841</strain>
        <tissue evidence="3">Leaf</tissue>
    </source>
</reference>
<dbReference type="PANTHER" id="PTHR33976">
    <property type="entry name" value="OS07G0645000 PROTEIN"/>
    <property type="match status" value="1"/>
</dbReference>
<keyword evidence="4" id="KW-1185">Reference proteome</keyword>
<evidence type="ECO:0000313" key="4">
    <source>
        <dbReference type="Proteomes" id="UP000825935"/>
    </source>
</evidence>
<accession>A0A8T2QJW0</accession>
<proteinExistence type="predicted"/>
<name>A0A8T2QJW0_CERRI</name>
<dbReference type="Pfam" id="PF25884">
    <property type="entry name" value="At5g19230"/>
    <property type="match status" value="1"/>
</dbReference>
<feature type="signal peptide" evidence="1">
    <location>
        <begin position="1"/>
        <end position="23"/>
    </location>
</feature>
<evidence type="ECO:0000259" key="2">
    <source>
        <dbReference type="Pfam" id="PF25884"/>
    </source>
</evidence>
<evidence type="ECO:0000313" key="3">
    <source>
        <dbReference type="EMBL" id="KAH7284432.1"/>
    </source>
</evidence>
<keyword evidence="1" id="KW-0732">Signal</keyword>
<dbReference type="InterPro" id="IPR059083">
    <property type="entry name" value="At5g19230_dom"/>
</dbReference>
<comment type="caution">
    <text evidence="3">The sequence shown here is derived from an EMBL/GenBank/DDBJ whole genome shotgun (WGS) entry which is preliminary data.</text>
</comment>
<evidence type="ECO:0000256" key="1">
    <source>
        <dbReference type="SAM" id="SignalP"/>
    </source>
</evidence>
<dbReference type="OMA" id="ASEDNWI"/>
<organism evidence="3 4">
    <name type="scientific">Ceratopteris richardii</name>
    <name type="common">Triangle waterfern</name>
    <dbReference type="NCBI Taxonomy" id="49495"/>
    <lineage>
        <taxon>Eukaryota</taxon>
        <taxon>Viridiplantae</taxon>
        <taxon>Streptophyta</taxon>
        <taxon>Embryophyta</taxon>
        <taxon>Tracheophyta</taxon>
        <taxon>Polypodiopsida</taxon>
        <taxon>Polypodiidae</taxon>
        <taxon>Polypodiales</taxon>
        <taxon>Pteridineae</taxon>
        <taxon>Pteridaceae</taxon>
        <taxon>Parkerioideae</taxon>
        <taxon>Ceratopteris</taxon>
    </lineage>
</organism>
<dbReference type="EMBL" id="CM035439">
    <property type="protein sequence ID" value="KAH7284432.1"/>
    <property type="molecule type" value="Genomic_DNA"/>
</dbReference>
<feature type="chain" id="PRO_5035856631" description="Uncharacterized GPI-anchored protein At5g19230-like domain-containing protein" evidence="1">
    <location>
        <begin position="24"/>
        <end position="199"/>
    </location>
</feature>
<dbReference type="PANTHER" id="PTHR33976:SF8">
    <property type="entry name" value="OS07G0645000 PROTEIN"/>
    <property type="match status" value="1"/>
</dbReference>
<gene>
    <name evidence="3" type="ORF">KP509_34G054100</name>
</gene>
<feature type="domain" description="Uncharacterized GPI-anchored protein At5g19230-like" evidence="2">
    <location>
        <begin position="27"/>
        <end position="157"/>
    </location>
</feature>